<dbReference type="SUPFAM" id="SSF50692">
    <property type="entry name" value="ADC-like"/>
    <property type="match status" value="1"/>
</dbReference>
<gene>
    <name evidence="11" type="ORF">DI536_09845</name>
</gene>
<dbReference type="InterPro" id="IPR010046">
    <property type="entry name" value="Mopterin_OxRdtse_a_bac"/>
</dbReference>
<dbReference type="GO" id="GO:0008863">
    <property type="term" value="F:formate dehydrogenase (NAD+) activity"/>
    <property type="evidence" value="ECO:0007669"/>
    <property type="project" value="InterPro"/>
</dbReference>
<evidence type="ECO:0000313" key="12">
    <source>
        <dbReference type="Proteomes" id="UP000249061"/>
    </source>
</evidence>
<comment type="cofactor">
    <cofactor evidence="1">
        <name>Mo-bis(molybdopterin guanine dinucleotide)</name>
        <dbReference type="ChEBI" id="CHEBI:60539"/>
    </cofactor>
</comment>
<dbReference type="PIRSF" id="PIRSF000144">
    <property type="entry name" value="CbbBc"/>
    <property type="match status" value="1"/>
</dbReference>
<dbReference type="SUPFAM" id="SSF53706">
    <property type="entry name" value="Formate dehydrogenase/DMSO reductase, domains 1-3"/>
    <property type="match status" value="1"/>
</dbReference>
<dbReference type="PANTHER" id="PTHR43105">
    <property type="entry name" value="RESPIRATORY NITRATE REDUCTASE"/>
    <property type="match status" value="1"/>
</dbReference>
<evidence type="ECO:0000256" key="7">
    <source>
        <dbReference type="ARBA" id="ARBA00023002"/>
    </source>
</evidence>
<dbReference type="InterPro" id="IPR006656">
    <property type="entry name" value="Mopterin_OxRdtase"/>
</dbReference>
<dbReference type="CDD" id="cd02767">
    <property type="entry name" value="MopB_ydeP"/>
    <property type="match status" value="1"/>
</dbReference>
<evidence type="ECO:0000256" key="8">
    <source>
        <dbReference type="ARBA" id="ARBA00023004"/>
    </source>
</evidence>
<proteinExistence type="inferred from homology"/>
<organism evidence="11 12">
    <name type="scientific">Archangium gephyra</name>
    <dbReference type="NCBI Taxonomy" id="48"/>
    <lineage>
        <taxon>Bacteria</taxon>
        <taxon>Pseudomonadati</taxon>
        <taxon>Myxococcota</taxon>
        <taxon>Myxococcia</taxon>
        <taxon>Myxococcales</taxon>
        <taxon>Cystobacterineae</taxon>
        <taxon>Archangiaceae</taxon>
        <taxon>Archangium</taxon>
    </lineage>
</organism>
<evidence type="ECO:0000256" key="4">
    <source>
        <dbReference type="ARBA" id="ARBA00022485"/>
    </source>
</evidence>
<evidence type="ECO:0000256" key="5">
    <source>
        <dbReference type="ARBA" id="ARBA00022505"/>
    </source>
</evidence>
<keyword evidence="9" id="KW-0411">Iron-sulfur</keyword>
<evidence type="ECO:0000256" key="1">
    <source>
        <dbReference type="ARBA" id="ARBA00001942"/>
    </source>
</evidence>
<evidence type="ECO:0000259" key="10">
    <source>
        <dbReference type="Pfam" id="PF00384"/>
    </source>
</evidence>
<evidence type="ECO:0000256" key="3">
    <source>
        <dbReference type="ARBA" id="ARBA00010312"/>
    </source>
</evidence>
<comment type="similarity">
    <text evidence="3">Belongs to the prokaryotic molybdopterin-containing oxidoreductase family.</text>
</comment>
<keyword evidence="4" id="KW-0004">4Fe-4S</keyword>
<dbReference type="PANTHER" id="PTHR43105:SF4">
    <property type="entry name" value="PROTEIN YDEP"/>
    <property type="match status" value="1"/>
</dbReference>
<dbReference type="EMBL" id="QFQP01000006">
    <property type="protein sequence ID" value="PZR15065.1"/>
    <property type="molecule type" value="Genomic_DNA"/>
</dbReference>
<dbReference type="GO" id="GO:0051539">
    <property type="term" value="F:4 iron, 4 sulfur cluster binding"/>
    <property type="evidence" value="ECO:0007669"/>
    <property type="project" value="UniProtKB-KW"/>
</dbReference>
<dbReference type="InterPro" id="IPR041953">
    <property type="entry name" value="YdeP_MopB"/>
</dbReference>
<dbReference type="InterPro" id="IPR050123">
    <property type="entry name" value="Prok_molybdopt-oxidoreductase"/>
</dbReference>
<dbReference type="InterPro" id="IPR037951">
    <property type="entry name" value="MopB_CT_YdeP"/>
</dbReference>
<keyword evidence="5" id="KW-0500">Molybdenum</keyword>
<accession>A0A2W5TUN4</accession>
<evidence type="ECO:0000256" key="6">
    <source>
        <dbReference type="ARBA" id="ARBA00022723"/>
    </source>
</evidence>
<evidence type="ECO:0000256" key="9">
    <source>
        <dbReference type="ARBA" id="ARBA00023014"/>
    </source>
</evidence>
<dbReference type="CDD" id="cd02787">
    <property type="entry name" value="MopB_CT_ydeP"/>
    <property type="match status" value="1"/>
</dbReference>
<dbReference type="GO" id="GO:0016020">
    <property type="term" value="C:membrane"/>
    <property type="evidence" value="ECO:0007669"/>
    <property type="project" value="TreeGrafter"/>
</dbReference>
<keyword evidence="8" id="KW-0408">Iron</keyword>
<keyword evidence="6" id="KW-0479">Metal-binding</keyword>
<dbReference type="GO" id="GO:0030151">
    <property type="term" value="F:molybdenum ion binding"/>
    <property type="evidence" value="ECO:0007669"/>
    <property type="project" value="InterPro"/>
</dbReference>
<dbReference type="Pfam" id="PF00384">
    <property type="entry name" value="Molybdopterin"/>
    <property type="match status" value="1"/>
</dbReference>
<dbReference type="Proteomes" id="UP000249061">
    <property type="component" value="Unassembled WGS sequence"/>
</dbReference>
<dbReference type="NCBIfam" id="TIGR01701">
    <property type="entry name" value="Fdhalpha-like"/>
    <property type="match status" value="1"/>
</dbReference>
<dbReference type="Gene3D" id="3.40.50.740">
    <property type="match status" value="1"/>
</dbReference>
<evidence type="ECO:0000256" key="2">
    <source>
        <dbReference type="ARBA" id="ARBA00001966"/>
    </source>
</evidence>
<evidence type="ECO:0000313" key="11">
    <source>
        <dbReference type="EMBL" id="PZR15065.1"/>
    </source>
</evidence>
<sequence>MPTRKPAAGPGAVISSLRYTVQHAGVGRGMAALARVNQKQGFDCPGCAWPDPEHRSVAEFCENGARAVAHEADSKRVDAHFFANHDVASLRAKTGHWLEQQGRLVEPMVLHPGAAHYAPISWGEAFSLVANALKALPSADAAAFYTSGRASNEAAFLYQLFARALGTNNLPDCSNLCHESSGKGLATTIGVGKGTVQLSDFALADCIIILGQNPGTNHPRMLSTLRAAALRGAKIIAVNPLREVSLEAFADPQSPGGLLGFGTKLATQYVQVRINGDVAFLKGVMKAVFALDALDRAFIDEHTVGFEALRASVESASWEELEAASGVTRADMEEAGRTYAESKAVIACWAMGLTQHKNGVGNVREVVNLLALRSNIGRPGAGACPVRGHSNVQGDRTVGIYEAPSEAFLAKLDQGTGIESPRKHGHDVVGTIAAMEKGEVTVFMSLGGNFVSASPDTQRTAKALHRCSLTVQVSTKLNHSHLETGRTALILPCLGRTEDDRGQFVTVEDSMSVVHKSQGRLKPCSPLVHGEPWIIAQLAHATLGNAGHVDWERLADDYDAIRDLIEKSIDGFERYNERVREPGGFVLVNAARERQWHTASQKCEFTVQPLPHHDVGVDELLMMSIRSHDQFNTTVYELNDRYRGISGERNVVFMNHDDAKNFTPTVTLARGEVHLPKFRVVPYDIPRGNCATYFPETNALVPLESIADESRTPTSKSVVVKVLRE</sequence>
<comment type="caution">
    <text evidence="11">The sequence shown here is derived from an EMBL/GenBank/DDBJ whole genome shotgun (WGS) entry which is preliminary data.</text>
</comment>
<dbReference type="AlphaFoldDB" id="A0A2W5TUN4"/>
<dbReference type="InterPro" id="IPR009010">
    <property type="entry name" value="Asp_de-COase-like_dom_sf"/>
</dbReference>
<keyword evidence="7" id="KW-0560">Oxidoreductase</keyword>
<reference evidence="11 12" key="1">
    <citation type="submission" date="2017-08" db="EMBL/GenBank/DDBJ databases">
        <title>Infants hospitalized years apart are colonized by the same room-sourced microbial strains.</title>
        <authorList>
            <person name="Brooks B."/>
            <person name="Olm M.R."/>
            <person name="Firek B.A."/>
            <person name="Baker R."/>
            <person name="Thomas B.C."/>
            <person name="Morowitz M.J."/>
            <person name="Banfield J.F."/>
        </authorList>
    </citation>
    <scope>NUCLEOTIDE SEQUENCE [LARGE SCALE GENOMIC DNA]</scope>
    <source>
        <strain evidence="11">S2_003_000_R2_14</strain>
    </source>
</reference>
<dbReference type="Gene3D" id="3.40.228.10">
    <property type="entry name" value="Dimethylsulfoxide Reductase, domain 2"/>
    <property type="match status" value="1"/>
</dbReference>
<protein>
    <recommendedName>
        <fullName evidence="10">Molybdopterin oxidoreductase domain-containing protein</fullName>
    </recommendedName>
</protein>
<feature type="domain" description="Molybdopterin oxidoreductase" evidence="10">
    <location>
        <begin position="103"/>
        <end position="508"/>
    </location>
</feature>
<comment type="cofactor">
    <cofactor evidence="2">
        <name>[4Fe-4S] cluster</name>
        <dbReference type="ChEBI" id="CHEBI:49883"/>
    </cofactor>
</comment>
<name>A0A2W5TUN4_9BACT</name>